<reference evidence="10" key="1">
    <citation type="submission" date="2016-10" db="EMBL/GenBank/DDBJ databases">
        <authorList>
            <person name="Varghese N."/>
            <person name="Submissions S."/>
        </authorList>
    </citation>
    <scope>NUCLEOTIDE SEQUENCE [LARGE SCALE GENOMIC DNA]</scope>
    <source>
        <strain evidence="10">CGMCC 1.10784</strain>
    </source>
</reference>
<gene>
    <name evidence="9" type="ORF">SAMN05216378_4375</name>
</gene>
<keyword evidence="10" id="KW-1185">Reference proteome</keyword>
<comment type="similarity">
    <text evidence="2">Belongs to the acyltransferase 3 family.</text>
</comment>
<keyword evidence="4 7" id="KW-0812">Transmembrane</keyword>
<feature type="transmembrane region" description="Helical" evidence="7">
    <location>
        <begin position="93"/>
        <end position="112"/>
    </location>
</feature>
<dbReference type="Proteomes" id="UP000198855">
    <property type="component" value="Unassembled WGS sequence"/>
</dbReference>
<dbReference type="PANTHER" id="PTHR40074">
    <property type="entry name" value="O-ACETYLTRANSFERASE WECH"/>
    <property type="match status" value="1"/>
</dbReference>
<keyword evidence="9" id="KW-0012">Acyltransferase</keyword>
<feature type="transmembrane region" description="Helical" evidence="7">
    <location>
        <begin position="167"/>
        <end position="185"/>
    </location>
</feature>
<evidence type="ECO:0000256" key="1">
    <source>
        <dbReference type="ARBA" id="ARBA00004651"/>
    </source>
</evidence>
<dbReference type="GO" id="GO:0005886">
    <property type="term" value="C:plasma membrane"/>
    <property type="evidence" value="ECO:0007669"/>
    <property type="project" value="UniProtKB-SubCell"/>
</dbReference>
<feature type="transmembrane region" description="Helical" evidence="7">
    <location>
        <begin position="235"/>
        <end position="257"/>
    </location>
</feature>
<feature type="transmembrane region" description="Helical" evidence="7">
    <location>
        <begin position="21"/>
        <end position="38"/>
    </location>
</feature>
<dbReference type="InterPro" id="IPR002656">
    <property type="entry name" value="Acyl_transf_3_dom"/>
</dbReference>
<keyword evidence="9" id="KW-0808">Transferase</keyword>
<keyword evidence="5 7" id="KW-1133">Transmembrane helix</keyword>
<evidence type="ECO:0000256" key="3">
    <source>
        <dbReference type="ARBA" id="ARBA00022475"/>
    </source>
</evidence>
<feature type="transmembrane region" description="Helical" evidence="7">
    <location>
        <begin position="277"/>
        <end position="297"/>
    </location>
</feature>
<evidence type="ECO:0000256" key="7">
    <source>
        <dbReference type="SAM" id="Phobius"/>
    </source>
</evidence>
<evidence type="ECO:0000256" key="5">
    <source>
        <dbReference type="ARBA" id="ARBA00022989"/>
    </source>
</evidence>
<dbReference type="OrthoDB" id="65129at2"/>
<keyword evidence="6 7" id="KW-0472">Membrane</keyword>
<feature type="transmembrane region" description="Helical" evidence="7">
    <location>
        <begin position="341"/>
        <end position="373"/>
    </location>
</feature>
<feature type="transmembrane region" description="Helical" evidence="7">
    <location>
        <begin position="50"/>
        <end position="73"/>
    </location>
</feature>
<evidence type="ECO:0000256" key="6">
    <source>
        <dbReference type="ARBA" id="ARBA00023136"/>
    </source>
</evidence>
<keyword evidence="9" id="KW-0378">Hydrolase</keyword>
<dbReference type="Pfam" id="PF01757">
    <property type="entry name" value="Acyl_transf_3"/>
    <property type="match status" value="1"/>
</dbReference>
<name>A0A1I2E0E0_9BACL</name>
<evidence type="ECO:0000259" key="8">
    <source>
        <dbReference type="Pfam" id="PF01757"/>
    </source>
</evidence>
<comment type="subcellular location">
    <subcellularLocation>
        <location evidence="1">Cell membrane</location>
        <topology evidence="1">Multi-pass membrane protein</topology>
    </subcellularLocation>
</comment>
<evidence type="ECO:0000256" key="2">
    <source>
        <dbReference type="ARBA" id="ARBA00007400"/>
    </source>
</evidence>
<evidence type="ECO:0000313" key="9">
    <source>
        <dbReference type="EMBL" id="SFE86315.1"/>
    </source>
</evidence>
<evidence type="ECO:0000256" key="4">
    <source>
        <dbReference type="ARBA" id="ARBA00022692"/>
    </source>
</evidence>
<dbReference type="GO" id="GO:0009246">
    <property type="term" value="P:enterobacterial common antigen biosynthetic process"/>
    <property type="evidence" value="ECO:0007669"/>
    <property type="project" value="TreeGrafter"/>
</dbReference>
<sequence>MENSKDAAARSRLPEIQLVRALLIIAVIMIHATSFATLQMKDSSLYPVYHFLNVSMAFATPAFVFLSGFVLFYSYYTRPLNGALISTFYRKRITFVIIPYVLFSIIYFILYYNAYTPTMPAEETFRSFLIKLATGKAYTHLYYVFIMAQMYVLFPILLMVFRRFSGLIKWAVPAALLIQLGFFIWNEEALHITNLMSWAPSYATQYMLGAVLGIYYPQLRGWLHISREHAAPKRIAGWLAALLAWLCCLAAMLVILYDTRMNGTVYSPLMLNVLKMLYSVTSSVMLLLAAPFLYRLLPGKGLRVLDSIAALSFGIYLLHPLLLFYYRKFPAEGGTSWHYHVWYAVGFGLALGGTWLIVAAAARFLPGAALLFGELPRKGKSGKSRIAG</sequence>
<keyword evidence="3" id="KW-1003">Cell membrane</keyword>
<feature type="domain" description="Acyltransferase 3" evidence="8">
    <location>
        <begin position="15"/>
        <end position="358"/>
    </location>
</feature>
<dbReference type="STRING" id="1045775.SAMN05216378_4375"/>
<organism evidence="9 10">
    <name type="scientific">Paenibacillus catalpae</name>
    <dbReference type="NCBI Taxonomy" id="1045775"/>
    <lineage>
        <taxon>Bacteria</taxon>
        <taxon>Bacillati</taxon>
        <taxon>Bacillota</taxon>
        <taxon>Bacilli</taxon>
        <taxon>Bacillales</taxon>
        <taxon>Paenibacillaceae</taxon>
        <taxon>Paenibacillus</taxon>
    </lineage>
</organism>
<dbReference type="EMBL" id="FOMT01000004">
    <property type="protein sequence ID" value="SFE86315.1"/>
    <property type="molecule type" value="Genomic_DNA"/>
</dbReference>
<dbReference type="AlphaFoldDB" id="A0A1I2E0E0"/>
<protein>
    <submittedName>
        <fullName evidence="9">Peptidoglycan/LPS O-acetylase OafA/YrhL, contains acyltransferase and SGNH-hydrolase domains</fullName>
    </submittedName>
</protein>
<dbReference type="RefSeq" id="WP_091188531.1">
    <property type="nucleotide sequence ID" value="NZ_FOMT01000004.1"/>
</dbReference>
<evidence type="ECO:0000313" key="10">
    <source>
        <dbReference type="Proteomes" id="UP000198855"/>
    </source>
</evidence>
<proteinExistence type="inferred from homology"/>
<dbReference type="GO" id="GO:0016413">
    <property type="term" value="F:O-acetyltransferase activity"/>
    <property type="evidence" value="ECO:0007669"/>
    <property type="project" value="TreeGrafter"/>
</dbReference>
<dbReference type="PANTHER" id="PTHR40074:SF2">
    <property type="entry name" value="O-ACETYLTRANSFERASE WECH"/>
    <property type="match status" value="1"/>
</dbReference>
<accession>A0A1I2E0E0</accession>
<feature type="transmembrane region" description="Helical" evidence="7">
    <location>
        <begin position="205"/>
        <end position="223"/>
    </location>
</feature>
<feature type="transmembrane region" description="Helical" evidence="7">
    <location>
        <begin position="141"/>
        <end position="160"/>
    </location>
</feature>
<dbReference type="GO" id="GO:0016787">
    <property type="term" value="F:hydrolase activity"/>
    <property type="evidence" value="ECO:0007669"/>
    <property type="project" value="UniProtKB-KW"/>
</dbReference>
<feature type="transmembrane region" description="Helical" evidence="7">
    <location>
        <begin position="304"/>
        <end position="326"/>
    </location>
</feature>